<evidence type="ECO:0000256" key="1">
    <source>
        <dbReference type="SAM" id="SignalP"/>
    </source>
</evidence>
<organism evidence="2 3">
    <name type="scientific">Falsiroseomonas algicola</name>
    <dbReference type="NCBI Taxonomy" id="2716930"/>
    <lineage>
        <taxon>Bacteria</taxon>
        <taxon>Pseudomonadati</taxon>
        <taxon>Pseudomonadota</taxon>
        <taxon>Alphaproteobacteria</taxon>
        <taxon>Acetobacterales</taxon>
        <taxon>Roseomonadaceae</taxon>
        <taxon>Falsiroseomonas</taxon>
    </lineage>
</organism>
<feature type="signal peptide" evidence="1">
    <location>
        <begin position="1"/>
        <end position="18"/>
    </location>
</feature>
<dbReference type="AlphaFoldDB" id="A0A6M1LU07"/>
<keyword evidence="1" id="KW-0732">Signal</keyword>
<sequence length="266" mass="27137">MRALALAAVLLMGGAAQAQEVRLHAAGSLRAALTEVAAAFQAAGGGTVRASFGPSGLLRERIAGGEATDVFAAANMTHPLALATARGRDVVLFARNRLCALVGRDVAVESDTLLERMLDPGVKLGTSTPRADPAGDYAFASFVRAEAIRPGARAALEAKALTLTGGANSAQPPAGIDGYAWHVAEGRADIFLTYCTNAAVAVRQVPGGRVVALPEALSVAADYGLVVLGETPGASRLGLFILSPAGQAVLARHGFEAPTQPREPLP</sequence>
<accession>A0A6M1LU07</accession>
<dbReference type="EMBL" id="JAAIKB010000021">
    <property type="protein sequence ID" value="NGM23948.1"/>
    <property type="molecule type" value="Genomic_DNA"/>
</dbReference>
<dbReference type="Pfam" id="PF13531">
    <property type="entry name" value="SBP_bac_11"/>
    <property type="match status" value="1"/>
</dbReference>
<dbReference type="Proteomes" id="UP000475385">
    <property type="component" value="Unassembled WGS sequence"/>
</dbReference>
<dbReference type="PANTHER" id="PTHR30632">
    <property type="entry name" value="MOLYBDATE-BINDING PERIPLASMIC PROTEIN"/>
    <property type="match status" value="1"/>
</dbReference>
<gene>
    <name evidence="2" type="ORF">G3576_28335</name>
</gene>
<evidence type="ECO:0000313" key="2">
    <source>
        <dbReference type="EMBL" id="NGM23948.1"/>
    </source>
</evidence>
<dbReference type="RefSeq" id="WP_164697859.1">
    <property type="nucleotide sequence ID" value="NZ_JAAIKB010000021.1"/>
</dbReference>
<dbReference type="SUPFAM" id="SSF53850">
    <property type="entry name" value="Periplasmic binding protein-like II"/>
    <property type="match status" value="1"/>
</dbReference>
<feature type="chain" id="PRO_5026750053" evidence="1">
    <location>
        <begin position="19"/>
        <end position="266"/>
    </location>
</feature>
<dbReference type="InterPro" id="IPR050682">
    <property type="entry name" value="ModA/WtpA"/>
</dbReference>
<comment type="caution">
    <text evidence="2">The sequence shown here is derived from an EMBL/GenBank/DDBJ whole genome shotgun (WGS) entry which is preliminary data.</text>
</comment>
<proteinExistence type="predicted"/>
<dbReference type="Gene3D" id="3.40.190.10">
    <property type="entry name" value="Periplasmic binding protein-like II"/>
    <property type="match status" value="2"/>
</dbReference>
<keyword evidence="3" id="KW-1185">Reference proteome</keyword>
<name>A0A6M1LU07_9PROT</name>
<evidence type="ECO:0000313" key="3">
    <source>
        <dbReference type="Proteomes" id="UP000475385"/>
    </source>
</evidence>
<dbReference type="GO" id="GO:0015689">
    <property type="term" value="P:molybdate ion transport"/>
    <property type="evidence" value="ECO:0007669"/>
    <property type="project" value="TreeGrafter"/>
</dbReference>
<dbReference type="NCBIfam" id="NF002917">
    <property type="entry name" value="PRK03537.1-3"/>
    <property type="match status" value="1"/>
</dbReference>
<dbReference type="PANTHER" id="PTHR30632:SF0">
    <property type="entry name" value="SULFATE-BINDING PROTEIN"/>
    <property type="match status" value="1"/>
</dbReference>
<dbReference type="GO" id="GO:0030973">
    <property type="term" value="F:molybdate ion binding"/>
    <property type="evidence" value="ECO:0007669"/>
    <property type="project" value="TreeGrafter"/>
</dbReference>
<reference evidence="2 3" key="1">
    <citation type="submission" date="2020-03" db="EMBL/GenBank/DDBJ databases">
        <title>Roseomonas stagni sp. nov., isolated from pond water in Japan.</title>
        <authorList>
            <person name="Furuhata K."/>
            <person name="Miyamoto H."/>
            <person name="Goto K."/>
        </authorList>
    </citation>
    <scope>NUCLEOTIDE SEQUENCE [LARGE SCALE GENOMIC DNA]</scope>
    <source>
        <strain evidence="2 3">PeD5</strain>
    </source>
</reference>
<protein>
    <submittedName>
        <fullName evidence="2">Molybdate ABC transporter substrate-binding protein</fullName>
    </submittedName>
</protein>